<dbReference type="KEGG" id="bsa:Bacsa_2879"/>
<dbReference type="InterPro" id="IPR016032">
    <property type="entry name" value="Sig_transdc_resp-reg_C-effctor"/>
</dbReference>
<evidence type="ECO:0000313" key="5">
    <source>
        <dbReference type="Proteomes" id="UP000007486"/>
    </source>
</evidence>
<proteinExistence type="predicted"/>
<dbReference type="GO" id="GO:0000160">
    <property type="term" value="P:phosphorelay signal transduction system"/>
    <property type="evidence" value="ECO:0007669"/>
    <property type="project" value="InterPro"/>
</dbReference>
<dbReference type="OrthoDB" id="1025819at2"/>
<dbReference type="Proteomes" id="UP000007486">
    <property type="component" value="Chromosome"/>
</dbReference>
<evidence type="ECO:0000259" key="3">
    <source>
        <dbReference type="SMART" id="SM00862"/>
    </source>
</evidence>
<keyword evidence="2" id="KW-0812">Transmembrane</keyword>
<dbReference type="SUPFAM" id="SSF46894">
    <property type="entry name" value="C-terminal effector domain of the bipartite response regulators"/>
    <property type="match status" value="1"/>
</dbReference>
<gene>
    <name evidence="4" type="ordered locus">Bacsa_2879</name>
</gene>
<dbReference type="Gene3D" id="1.10.10.10">
    <property type="entry name" value="Winged helix-like DNA-binding domain superfamily/Winged helix DNA-binding domain"/>
    <property type="match status" value="1"/>
</dbReference>
<feature type="transmembrane region" description="Helical" evidence="2">
    <location>
        <begin position="152"/>
        <end position="169"/>
    </location>
</feature>
<keyword evidence="2" id="KW-1133">Transmembrane helix</keyword>
<reference evidence="4 5" key="1">
    <citation type="journal article" date="2011" name="Stand. Genomic Sci.">
        <title>Complete genome sequence of Bacteroides salanitronis type strain (BL78).</title>
        <authorList>
            <person name="Gronow S."/>
            <person name="Held B."/>
            <person name="Lucas S."/>
            <person name="Lapidus A."/>
            <person name="Del Rio T.G."/>
            <person name="Nolan M."/>
            <person name="Tice H."/>
            <person name="Deshpande S."/>
            <person name="Cheng J.F."/>
            <person name="Pitluck S."/>
            <person name="Liolios K."/>
            <person name="Pagani I."/>
            <person name="Ivanova N."/>
            <person name="Mavromatis K."/>
            <person name="Pati A."/>
            <person name="Tapia R."/>
            <person name="Han C."/>
            <person name="Goodwin L."/>
            <person name="Chen A."/>
            <person name="Palaniappan K."/>
            <person name="Land M."/>
            <person name="Hauser L."/>
            <person name="Chang Y.J."/>
            <person name="Jeffries C.D."/>
            <person name="Brambilla E.M."/>
            <person name="Rohde M."/>
            <person name="Goker M."/>
            <person name="Detter J.C."/>
            <person name="Woyke T."/>
            <person name="Bristow J."/>
            <person name="Markowitz V."/>
            <person name="Hugenholtz P."/>
            <person name="Kyrpides N.C."/>
            <person name="Klenk H.P."/>
            <person name="Eisen J.A."/>
        </authorList>
    </citation>
    <scope>NUCLEOTIDE SEQUENCE [LARGE SCALE GENOMIC DNA]</scope>
    <source>
        <strain evidence="4 5">DSM 18170</strain>
    </source>
</reference>
<dbReference type="RefSeq" id="WP_013618783.1">
    <property type="nucleotide sequence ID" value="NC_015164.1"/>
</dbReference>
<name>F0R1G6_PHOSB</name>
<evidence type="ECO:0000256" key="2">
    <source>
        <dbReference type="SAM" id="Phobius"/>
    </source>
</evidence>
<dbReference type="InterPro" id="IPR001867">
    <property type="entry name" value="OmpR/PhoB-type_DNA-bd"/>
</dbReference>
<dbReference type="AlphaFoldDB" id="F0R1G6"/>
<dbReference type="Pfam" id="PF00486">
    <property type="entry name" value="Trans_reg_C"/>
    <property type="match status" value="1"/>
</dbReference>
<organism evidence="4 5">
    <name type="scientific">Phocaeicola salanitronis (strain DSM 18170 / JCM 13657 / CCUG 60908 / BL78)</name>
    <name type="common">Bacteroides salanitronis</name>
    <dbReference type="NCBI Taxonomy" id="667015"/>
    <lineage>
        <taxon>Bacteria</taxon>
        <taxon>Pseudomonadati</taxon>
        <taxon>Bacteroidota</taxon>
        <taxon>Bacteroidia</taxon>
        <taxon>Bacteroidales</taxon>
        <taxon>Bacteroidaceae</taxon>
        <taxon>Phocaeicola</taxon>
    </lineage>
</organism>
<dbReference type="HOGENOM" id="CLU_080714_0_0_10"/>
<dbReference type="GO" id="GO:0003677">
    <property type="term" value="F:DNA binding"/>
    <property type="evidence" value="ECO:0007669"/>
    <property type="project" value="UniProtKB-KW"/>
</dbReference>
<dbReference type="GO" id="GO:0006355">
    <property type="term" value="P:regulation of DNA-templated transcription"/>
    <property type="evidence" value="ECO:0007669"/>
    <property type="project" value="InterPro"/>
</dbReference>
<dbReference type="STRING" id="667015.Bacsa_2879"/>
<keyword evidence="5" id="KW-1185">Reference proteome</keyword>
<dbReference type="eggNOG" id="COG0745">
    <property type="taxonomic scope" value="Bacteria"/>
</dbReference>
<keyword evidence="1" id="KW-0238">DNA-binding</keyword>
<dbReference type="EMBL" id="CP002530">
    <property type="protein sequence ID" value="ADY37410.1"/>
    <property type="molecule type" value="Genomic_DNA"/>
</dbReference>
<accession>F0R1G6</accession>
<keyword evidence="2" id="KW-0472">Membrane</keyword>
<protein>
    <submittedName>
        <fullName evidence="4">Transcriptional regulator domain-containing protein</fullName>
    </submittedName>
</protein>
<dbReference type="SMART" id="SM00862">
    <property type="entry name" value="Trans_reg_C"/>
    <property type="match status" value="1"/>
</dbReference>
<sequence>MDSRILSVGIFVALMLSSLLAGRQGYLGAKEEITADLNQALLRMVEERQGNIVTQDSIRAYKRLRQVSDGEVWLAIADRKLCRNLKNQKLKDKTFLSFNIVDEVCSGNFPESDMISSDTLIVNHKATGTTLAVRSYTRLSAIWIFRMSDQRWSSLLAFVALLWAIGSMLRMRKKNVSGEVSSYGGLFYSSANECFYDAHHVSIDFTPMQHQLMRMLWHAPSHSMSKEAICAALWPKKTDANNTLYTLVRRLKPILETCSELQIVAHRGRSYSLEIKKKTECQDNVRKMSASFFTER</sequence>
<evidence type="ECO:0000313" key="4">
    <source>
        <dbReference type="EMBL" id="ADY37410.1"/>
    </source>
</evidence>
<feature type="domain" description="OmpR/PhoB-type" evidence="3">
    <location>
        <begin position="200"/>
        <end position="273"/>
    </location>
</feature>
<dbReference type="InterPro" id="IPR036388">
    <property type="entry name" value="WH-like_DNA-bd_sf"/>
</dbReference>
<evidence type="ECO:0000256" key="1">
    <source>
        <dbReference type="ARBA" id="ARBA00023125"/>
    </source>
</evidence>